<proteinExistence type="predicted"/>
<name>A0A8H4UKW5_9HYPO</name>
<dbReference type="AlphaFoldDB" id="A0A8H4UKW5"/>
<dbReference type="EMBL" id="JABEYC010000370">
    <property type="protein sequence ID" value="KAF4978429.1"/>
    <property type="molecule type" value="Genomic_DNA"/>
</dbReference>
<keyword evidence="5" id="KW-1185">Reference proteome</keyword>
<evidence type="ECO:0000256" key="1">
    <source>
        <dbReference type="SAM" id="MobiDB-lite"/>
    </source>
</evidence>
<evidence type="ECO:0000256" key="3">
    <source>
        <dbReference type="SAM" id="SignalP"/>
    </source>
</evidence>
<gene>
    <name evidence="4" type="ORF">FZEAL_5193</name>
</gene>
<protein>
    <submittedName>
        <fullName evidence="4">Uncharacterized protein</fullName>
    </submittedName>
</protein>
<sequence length="388" mass="40322">MGFFSLLICFLAIGISTAALHENPDGPGVPTHRASFDGAPVTVITVDWLFSSGSDVAEATSTAAEVDYSTYAKGSVTTICAPQCSVLTLTTVTGSQEKWHVQGCSVHSVSLIDLVHYHIQYTDPVTVDVVSRPYNDVLDFMHDKLDKRVYMVMATSTGFYTTSTITTSLTPIIEWTSTTTSTVTVIESSISTDDALASEPCTTEITVTMTKTIVETYQSKTPVTATLIRTRPITVETVVVETYSTSTGESVVEGTRTETTIVQAVSSDTECLEAGKCCAACSVTVASEAVETLSSLFEESASAVEDSVSSAVDSMSLSAVYPSGTLATGGTVVSTLGISETPETTITETAPSSGPETVGPTSILTAGAAQVTAVVGIGAIVGLMGLLA</sequence>
<keyword evidence="2" id="KW-0472">Membrane</keyword>
<evidence type="ECO:0000313" key="5">
    <source>
        <dbReference type="Proteomes" id="UP000635477"/>
    </source>
</evidence>
<accession>A0A8H4UKW5</accession>
<feature type="region of interest" description="Disordered" evidence="1">
    <location>
        <begin position="338"/>
        <end position="361"/>
    </location>
</feature>
<organism evidence="4 5">
    <name type="scientific">Fusarium zealandicum</name>
    <dbReference type="NCBI Taxonomy" id="1053134"/>
    <lineage>
        <taxon>Eukaryota</taxon>
        <taxon>Fungi</taxon>
        <taxon>Dikarya</taxon>
        <taxon>Ascomycota</taxon>
        <taxon>Pezizomycotina</taxon>
        <taxon>Sordariomycetes</taxon>
        <taxon>Hypocreomycetidae</taxon>
        <taxon>Hypocreales</taxon>
        <taxon>Nectriaceae</taxon>
        <taxon>Fusarium</taxon>
        <taxon>Fusarium staphyleae species complex</taxon>
    </lineage>
</organism>
<feature type="signal peptide" evidence="3">
    <location>
        <begin position="1"/>
        <end position="18"/>
    </location>
</feature>
<keyword evidence="2" id="KW-1133">Transmembrane helix</keyword>
<keyword evidence="3" id="KW-0732">Signal</keyword>
<feature type="compositionally biased region" description="Low complexity" evidence="1">
    <location>
        <begin position="338"/>
        <end position="353"/>
    </location>
</feature>
<keyword evidence="2" id="KW-0812">Transmembrane</keyword>
<evidence type="ECO:0000313" key="4">
    <source>
        <dbReference type="EMBL" id="KAF4978429.1"/>
    </source>
</evidence>
<reference evidence="4" key="2">
    <citation type="submission" date="2020-05" db="EMBL/GenBank/DDBJ databases">
        <authorList>
            <person name="Kim H.-S."/>
            <person name="Proctor R.H."/>
            <person name="Brown D.W."/>
        </authorList>
    </citation>
    <scope>NUCLEOTIDE SEQUENCE</scope>
    <source>
        <strain evidence="4">NRRL 22465</strain>
    </source>
</reference>
<comment type="caution">
    <text evidence="4">The sequence shown here is derived from an EMBL/GenBank/DDBJ whole genome shotgun (WGS) entry which is preliminary data.</text>
</comment>
<reference evidence="4" key="1">
    <citation type="journal article" date="2020" name="BMC Genomics">
        <title>Correction to: Identification and distribution of gene clusters required for synthesis of sphingolipid metabolism inhibitors in diverse species of the filamentous fungus Fusarium.</title>
        <authorList>
            <person name="Kim H.S."/>
            <person name="Lohmar J.M."/>
            <person name="Busman M."/>
            <person name="Brown D.W."/>
            <person name="Naumann T.A."/>
            <person name="Divon H.H."/>
            <person name="Lysoe E."/>
            <person name="Uhlig S."/>
            <person name="Proctor R.H."/>
        </authorList>
    </citation>
    <scope>NUCLEOTIDE SEQUENCE</scope>
    <source>
        <strain evidence="4">NRRL 22465</strain>
    </source>
</reference>
<evidence type="ECO:0000256" key="2">
    <source>
        <dbReference type="SAM" id="Phobius"/>
    </source>
</evidence>
<dbReference type="Proteomes" id="UP000635477">
    <property type="component" value="Unassembled WGS sequence"/>
</dbReference>
<dbReference type="OrthoDB" id="5097448at2759"/>
<feature type="transmembrane region" description="Helical" evidence="2">
    <location>
        <begin position="363"/>
        <end position="387"/>
    </location>
</feature>
<feature type="chain" id="PRO_5034609409" evidence="3">
    <location>
        <begin position="19"/>
        <end position="388"/>
    </location>
</feature>